<sequence length="882" mass="91289">QVMQELEDPMNVDVEDGRRRSAARIGGCRVRPVSCGSRDSRRYRAARPGPAGGEVEAPTHEDQEAHRKGDAEQQHKDRKRKCIHAVLQSSDGEQDRGLGVGGGGAGSRAVTQLVAIVGDHDNDNDGDDEVLLRPPKRRQAEPRSVSLGPARDATDGLLPMAASDCTYEGNTTNCVAAIAPGAIGVDNAAAILATRQQESELQGVTKGGGKQAETTTPAQLFMLTPPAIEGLFPPPAERNLQGPAAEVPWPNVVVVGSTAAAVPTIATLTADPPACLPAASPPKATACRKRLAGVPADAADNDIGDAGGHMSQGSWAKDSKVGRCAATLWQMDSTSASAAIASARPAGGTAAAASTPTSSQRHQDAASAPGDAMRLFASQTPWPAVFRPAIIEPQPRARLDLPGPDTMSMSGGNLTAAASGHLEPTATATATSGSLPGPSSGEQREQHHNQPVDGDGASALMVAGSAGDGVSRDGCNAMERLRAELEAEWRERVRVEVDRLREDHNRELMAKLVVARNLGKAKAEEEASKKLATLQRDLTVQQAQVSELQRRLATAVAAEEAARRALNEQQRQKEEETRAMRNEVEALRAQLQQQQERVWPVAAPGSSQHAVSPSAAPPRPSQETPQKQLTPTPTLSFAPLSYGTPAGARVGVATAYSPGEASPAAAAAADANANNVGSGDTADELRLKRSSPWPGSTQPSQLAMRHGSSACQQASRSPPATSLLNGLCCPRLIELGTPGAVTASAGGVLPAPLVRPAQPLSQATEQQLSDASASGRTLFVSSYGAAADVTPTRESILRAIVAHGPSGGISAAALVRSFEATRAAGTGIGGSASAAPSPAALRSRVASLLQDLVDEFDVMREGAGAANSMVDVTCEATLYRPL</sequence>
<gene>
    <name evidence="2" type="ORF">Vretifemale_11627</name>
</gene>
<dbReference type="AlphaFoldDB" id="A0A8J4FQB6"/>
<evidence type="ECO:0000313" key="3">
    <source>
        <dbReference type="Proteomes" id="UP000747110"/>
    </source>
</evidence>
<feature type="region of interest" description="Disordered" evidence="1">
    <location>
        <begin position="347"/>
        <end position="369"/>
    </location>
</feature>
<feature type="compositionally biased region" description="Acidic residues" evidence="1">
    <location>
        <begin position="1"/>
        <end position="14"/>
    </location>
</feature>
<dbReference type="OrthoDB" id="563211at2759"/>
<feature type="region of interest" description="Disordered" evidence="1">
    <location>
        <begin position="86"/>
        <end position="105"/>
    </location>
</feature>
<feature type="compositionally biased region" description="Basic and acidic residues" evidence="1">
    <location>
        <begin position="57"/>
        <end position="75"/>
    </location>
</feature>
<protein>
    <submittedName>
        <fullName evidence="2">Uncharacterized protein</fullName>
    </submittedName>
</protein>
<feature type="region of interest" description="Disordered" evidence="1">
    <location>
        <begin position="1"/>
        <end position="79"/>
    </location>
</feature>
<accession>A0A8J4FQB6</accession>
<feature type="region of interest" description="Disordered" evidence="1">
    <location>
        <begin position="686"/>
        <end position="717"/>
    </location>
</feature>
<feature type="compositionally biased region" description="Low complexity" evidence="1">
    <location>
        <begin position="624"/>
        <end position="635"/>
    </location>
</feature>
<proteinExistence type="predicted"/>
<name>A0A8J4FQB6_9CHLO</name>
<comment type="caution">
    <text evidence="2">The sequence shown here is derived from an EMBL/GenBank/DDBJ whole genome shotgun (WGS) entry which is preliminary data.</text>
</comment>
<evidence type="ECO:0000256" key="1">
    <source>
        <dbReference type="SAM" id="MobiDB-lite"/>
    </source>
</evidence>
<reference evidence="2" key="1">
    <citation type="journal article" date="2021" name="Proc. Natl. Acad. Sci. U.S.A.">
        <title>Three genomes in the algal genus Volvox reveal the fate of a haploid sex-determining region after a transition to homothallism.</title>
        <authorList>
            <person name="Yamamoto K."/>
            <person name="Hamaji T."/>
            <person name="Kawai-Toyooka H."/>
            <person name="Matsuzaki R."/>
            <person name="Takahashi F."/>
            <person name="Nishimura Y."/>
            <person name="Kawachi M."/>
            <person name="Noguchi H."/>
            <person name="Minakuchi Y."/>
            <person name="Umen J.G."/>
            <person name="Toyoda A."/>
            <person name="Nozaki H."/>
        </authorList>
    </citation>
    <scope>NUCLEOTIDE SEQUENCE</scope>
    <source>
        <strain evidence="2">NIES-3786</strain>
    </source>
</reference>
<feature type="region of interest" description="Disordered" evidence="1">
    <location>
        <begin position="118"/>
        <end position="155"/>
    </location>
</feature>
<feature type="compositionally biased region" description="Low complexity" evidence="1">
    <location>
        <begin position="46"/>
        <end position="56"/>
    </location>
</feature>
<dbReference type="Proteomes" id="UP000747110">
    <property type="component" value="Unassembled WGS sequence"/>
</dbReference>
<feature type="region of interest" description="Disordered" evidence="1">
    <location>
        <begin position="395"/>
        <end position="458"/>
    </location>
</feature>
<feature type="region of interest" description="Disordered" evidence="1">
    <location>
        <begin position="595"/>
        <end position="640"/>
    </location>
</feature>
<feature type="compositionally biased region" description="Low complexity" evidence="1">
    <location>
        <begin position="347"/>
        <end position="359"/>
    </location>
</feature>
<feature type="non-terminal residue" evidence="2">
    <location>
        <position position="882"/>
    </location>
</feature>
<dbReference type="EMBL" id="BNCP01000025">
    <property type="protein sequence ID" value="GIL82943.1"/>
    <property type="molecule type" value="Genomic_DNA"/>
</dbReference>
<keyword evidence="3" id="KW-1185">Reference proteome</keyword>
<organism evidence="2 3">
    <name type="scientific">Volvox reticuliferus</name>
    <dbReference type="NCBI Taxonomy" id="1737510"/>
    <lineage>
        <taxon>Eukaryota</taxon>
        <taxon>Viridiplantae</taxon>
        <taxon>Chlorophyta</taxon>
        <taxon>core chlorophytes</taxon>
        <taxon>Chlorophyceae</taxon>
        <taxon>CS clade</taxon>
        <taxon>Chlamydomonadales</taxon>
        <taxon>Volvocaceae</taxon>
        <taxon>Volvox</taxon>
    </lineage>
</organism>
<evidence type="ECO:0000313" key="2">
    <source>
        <dbReference type="EMBL" id="GIL82943.1"/>
    </source>
</evidence>